<sequence length="385" mass="43735">MYVTRRLSTLRRSPSAGSLATEGPTSGFLVIQDEEAEAEQPTLCFGLCKDDSLNELPFPQNKELTVHYSSDDDDVDLVPVLNQPLSSNTYYAIEPHGRHKGEAYASNDEEETTGCCTGGIKDAKPRPLDPYDVYQQFEICSYQGNKFYAKSIVADAYPPNFLRRKGWTIGTRTSKNYELGEAQGLDASLRACLPDFNFPLSRKDSGAVVVGRWYCPFMFIKDGQLKEQKQRSMYYEIILEQQWEQIFSCENGFGSGRIVAVDVVVQKEAVVINGEAMILDGRNVVDGVMWFRRCSDGGDIATPVGLHMAIVERMKWEQEGFGWVKAADTQEWENVKREEEFGGTGEWRKFGCYVLVERYVVKRMDGSLLLNYNFKHTNQIRSKWE</sequence>
<evidence type="ECO:0000313" key="1">
    <source>
        <dbReference type="EMBL" id="GKV18136.1"/>
    </source>
</evidence>
<comment type="caution">
    <text evidence="1">The sequence shown here is derived from an EMBL/GenBank/DDBJ whole genome shotgun (WGS) entry which is preliminary data.</text>
</comment>
<reference evidence="1 2" key="1">
    <citation type="journal article" date="2021" name="Commun. Biol.">
        <title>The genome of Shorea leprosula (Dipterocarpaceae) highlights the ecological relevance of drought in aseasonal tropical rainforests.</title>
        <authorList>
            <person name="Ng K.K.S."/>
            <person name="Kobayashi M.J."/>
            <person name="Fawcett J.A."/>
            <person name="Hatakeyama M."/>
            <person name="Paape T."/>
            <person name="Ng C.H."/>
            <person name="Ang C.C."/>
            <person name="Tnah L.H."/>
            <person name="Lee C.T."/>
            <person name="Nishiyama T."/>
            <person name="Sese J."/>
            <person name="O'Brien M.J."/>
            <person name="Copetti D."/>
            <person name="Mohd Noor M.I."/>
            <person name="Ong R.C."/>
            <person name="Putra M."/>
            <person name="Sireger I.Z."/>
            <person name="Indrioko S."/>
            <person name="Kosugi Y."/>
            <person name="Izuno A."/>
            <person name="Isagi Y."/>
            <person name="Lee S.L."/>
            <person name="Shimizu K.K."/>
        </authorList>
    </citation>
    <scope>NUCLEOTIDE SEQUENCE [LARGE SCALE GENOMIC DNA]</scope>
    <source>
        <strain evidence="1">214</strain>
    </source>
</reference>
<dbReference type="Pfam" id="PF06880">
    <property type="entry name" value="DUF1262"/>
    <property type="match status" value="1"/>
</dbReference>
<proteinExistence type="predicted"/>
<dbReference type="InterPro" id="IPR010683">
    <property type="entry name" value="DUF1262"/>
</dbReference>
<keyword evidence="2" id="KW-1185">Reference proteome</keyword>
<evidence type="ECO:0000313" key="2">
    <source>
        <dbReference type="Proteomes" id="UP001054252"/>
    </source>
</evidence>
<dbReference type="Proteomes" id="UP001054252">
    <property type="component" value="Unassembled WGS sequence"/>
</dbReference>
<dbReference type="PANTHER" id="PTHR31050">
    <property type="entry name" value="OS08G0413200 PROTEIN"/>
    <property type="match status" value="1"/>
</dbReference>
<dbReference type="PANTHER" id="PTHR31050:SF3">
    <property type="entry name" value="OS08G0412800 PROTEIN"/>
    <property type="match status" value="1"/>
</dbReference>
<dbReference type="AlphaFoldDB" id="A0AAV5K0H3"/>
<gene>
    <name evidence="1" type="ORF">SLEP1_g28558</name>
</gene>
<protein>
    <submittedName>
        <fullName evidence="1">Uncharacterized protein</fullName>
    </submittedName>
</protein>
<organism evidence="1 2">
    <name type="scientific">Rubroshorea leprosula</name>
    <dbReference type="NCBI Taxonomy" id="152421"/>
    <lineage>
        <taxon>Eukaryota</taxon>
        <taxon>Viridiplantae</taxon>
        <taxon>Streptophyta</taxon>
        <taxon>Embryophyta</taxon>
        <taxon>Tracheophyta</taxon>
        <taxon>Spermatophyta</taxon>
        <taxon>Magnoliopsida</taxon>
        <taxon>eudicotyledons</taxon>
        <taxon>Gunneridae</taxon>
        <taxon>Pentapetalae</taxon>
        <taxon>rosids</taxon>
        <taxon>malvids</taxon>
        <taxon>Malvales</taxon>
        <taxon>Dipterocarpaceae</taxon>
        <taxon>Rubroshorea</taxon>
    </lineage>
</organism>
<accession>A0AAV5K0H3</accession>
<dbReference type="EMBL" id="BPVZ01000049">
    <property type="protein sequence ID" value="GKV18136.1"/>
    <property type="molecule type" value="Genomic_DNA"/>
</dbReference>
<name>A0AAV5K0H3_9ROSI</name>